<accession>A0A9Q0Q3F7</accession>
<sequence length="117" mass="13164">MKGYHNNHSQGKRRWRCLVIGVLFLVVLSMLVPLVFLLGLYHNGFHSTGHPSDPRSSSSSSPTDQSSHVKQLIENFAPTLPSIHQVCPLDFYFSCKTLEPYLDLVYLKTATHSTYGT</sequence>
<proteinExistence type="predicted"/>
<evidence type="ECO:0000313" key="4">
    <source>
        <dbReference type="Proteomes" id="UP001151532"/>
    </source>
</evidence>
<evidence type="ECO:0000256" key="2">
    <source>
        <dbReference type="SAM" id="Phobius"/>
    </source>
</evidence>
<dbReference type="Proteomes" id="UP001151532">
    <property type="component" value="Chromosome 6"/>
</dbReference>
<evidence type="ECO:0000313" key="3">
    <source>
        <dbReference type="EMBL" id="KAJ6699309.1"/>
    </source>
</evidence>
<evidence type="ECO:0000256" key="1">
    <source>
        <dbReference type="SAM" id="MobiDB-lite"/>
    </source>
</evidence>
<organism evidence="3 4">
    <name type="scientific">Salix purpurea</name>
    <name type="common">Purple osier willow</name>
    <dbReference type="NCBI Taxonomy" id="77065"/>
    <lineage>
        <taxon>Eukaryota</taxon>
        <taxon>Viridiplantae</taxon>
        <taxon>Streptophyta</taxon>
        <taxon>Embryophyta</taxon>
        <taxon>Tracheophyta</taxon>
        <taxon>Spermatophyta</taxon>
        <taxon>Magnoliopsida</taxon>
        <taxon>eudicotyledons</taxon>
        <taxon>Gunneridae</taxon>
        <taxon>Pentapetalae</taxon>
        <taxon>rosids</taxon>
        <taxon>fabids</taxon>
        <taxon>Malpighiales</taxon>
        <taxon>Salicaceae</taxon>
        <taxon>Saliceae</taxon>
        <taxon>Salix</taxon>
    </lineage>
</organism>
<keyword evidence="4" id="KW-1185">Reference proteome</keyword>
<keyword evidence="2" id="KW-0812">Transmembrane</keyword>
<comment type="caution">
    <text evidence="3">The sequence shown here is derived from an EMBL/GenBank/DDBJ whole genome shotgun (WGS) entry which is preliminary data.</text>
</comment>
<reference evidence="3" key="2">
    <citation type="journal article" date="2023" name="Int. J. Mol. Sci.">
        <title>De Novo Assembly and Annotation of 11 Diverse Shrub Willow (Salix) Genomes Reveals Novel Gene Organization in Sex-Linked Regions.</title>
        <authorList>
            <person name="Hyden B."/>
            <person name="Feng K."/>
            <person name="Yates T.B."/>
            <person name="Jawdy S."/>
            <person name="Cereghino C."/>
            <person name="Smart L.B."/>
            <person name="Muchero W."/>
        </authorList>
    </citation>
    <scope>NUCLEOTIDE SEQUENCE</scope>
    <source>
        <tissue evidence="3">Shoot tip</tissue>
    </source>
</reference>
<protein>
    <submittedName>
        <fullName evidence="3">Uncharacterized protein</fullName>
    </submittedName>
</protein>
<dbReference type="AlphaFoldDB" id="A0A9Q0Q3F7"/>
<name>A0A9Q0Q3F7_SALPP</name>
<keyword evidence="2" id="KW-1133">Transmembrane helix</keyword>
<feature type="transmembrane region" description="Helical" evidence="2">
    <location>
        <begin position="20"/>
        <end position="41"/>
    </location>
</feature>
<gene>
    <name evidence="3" type="ORF">OIU79_012548</name>
</gene>
<reference evidence="3" key="1">
    <citation type="submission" date="2022-11" db="EMBL/GenBank/DDBJ databases">
        <authorList>
            <person name="Hyden B.L."/>
            <person name="Feng K."/>
            <person name="Yates T."/>
            <person name="Jawdy S."/>
            <person name="Smart L.B."/>
            <person name="Muchero W."/>
        </authorList>
    </citation>
    <scope>NUCLEOTIDE SEQUENCE</scope>
    <source>
        <tissue evidence="3">Shoot tip</tissue>
    </source>
</reference>
<dbReference type="OrthoDB" id="668237at2759"/>
<keyword evidence="2" id="KW-0472">Membrane</keyword>
<feature type="region of interest" description="Disordered" evidence="1">
    <location>
        <begin position="48"/>
        <end position="68"/>
    </location>
</feature>
<dbReference type="EMBL" id="JAPFFK010000017">
    <property type="protein sequence ID" value="KAJ6699309.1"/>
    <property type="molecule type" value="Genomic_DNA"/>
</dbReference>